<dbReference type="AlphaFoldDB" id="A0A0F9UED5"/>
<dbReference type="EMBL" id="LAZR01000102">
    <property type="protein sequence ID" value="KKN91555.1"/>
    <property type="molecule type" value="Genomic_DNA"/>
</dbReference>
<gene>
    <name evidence="2" type="ORF">LCGC14_0216640</name>
</gene>
<reference evidence="2" key="1">
    <citation type="journal article" date="2015" name="Nature">
        <title>Complex archaea that bridge the gap between prokaryotes and eukaryotes.</title>
        <authorList>
            <person name="Spang A."/>
            <person name="Saw J.H."/>
            <person name="Jorgensen S.L."/>
            <person name="Zaremba-Niedzwiedzka K."/>
            <person name="Martijn J."/>
            <person name="Lind A.E."/>
            <person name="van Eijk R."/>
            <person name="Schleper C."/>
            <person name="Guy L."/>
            <person name="Ettema T.J."/>
        </authorList>
    </citation>
    <scope>NUCLEOTIDE SEQUENCE</scope>
</reference>
<evidence type="ECO:0000313" key="2">
    <source>
        <dbReference type="EMBL" id="KKN91555.1"/>
    </source>
</evidence>
<name>A0A0F9UED5_9ZZZZ</name>
<accession>A0A0F9UED5</accession>
<sequence>MTLLGALSNIAAILTATVAVWAFGRYVWERRQKRLFLEQYLREEKTAGGGQGKRTLLHLVAHLGMSESELLDAAFRSRCVRRRLGVDAQGRADRLLLEYDSSNPEDDLPG</sequence>
<comment type="caution">
    <text evidence="2">The sequence shown here is derived from an EMBL/GenBank/DDBJ whole genome shotgun (WGS) entry which is preliminary data.</text>
</comment>
<evidence type="ECO:0000256" key="1">
    <source>
        <dbReference type="SAM" id="Phobius"/>
    </source>
</evidence>
<organism evidence="2">
    <name type="scientific">marine sediment metagenome</name>
    <dbReference type="NCBI Taxonomy" id="412755"/>
    <lineage>
        <taxon>unclassified sequences</taxon>
        <taxon>metagenomes</taxon>
        <taxon>ecological metagenomes</taxon>
    </lineage>
</organism>
<protein>
    <submittedName>
        <fullName evidence="2">Uncharacterized protein</fullName>
    </submittedName>
</protein>
<keyword evidence="1" id="KW-0472">Membrane</keyword>
<keyword evidence="1" id="KW-1133">Transmembrane helix</keyword>
<feature type="transmembrane region" description="Helical" evidence="1">
    <location>
        <begin position="6"/>
        <end position="28"/>
    </location>
</feature>
<proteinExistence type="predicted"/>
<keyword evidence="1" id="KW-0812">Transmembrane</keyword>